<name>A0A6L9Y7Z1_9BURK</name>
<dbReference type="SUPFAM" id="SSF55008">
    <property type="entry name" value="HMA, heavy metal-associated domain"/>
    <property type="match status" value="1"/>
</dbReference>
<reference evidence="3 4" key="1">
    <citation type="submission" date="2020-02" db="EMBL/GenBank/DDBJ databases">
        <title>Pelistega sp. NLN82 were isolated from wild rodents of the Hainan Island.</title>
        <authorList>
            <person name="Niu N."/>
            <person name="Zhou J."/>
        </authorList>
    </citation>
    <scope>NUCLEOTIDE SEQUENCE [LARGE SCALE GENOMIC DNA]</scope>
    <source>
        <strain evidence="3 4">NLN82</strain>
    </source>
</reference>
<keyword evidence="1" id="KW-0479">Metal-binding</keyword>
<dbReference type="Proteomes" id="UP000477651">
    <property type="component" value="Unassembled WGS sequence"/>
</dbReference>
<dbReference type="Gene3D" id="3.30.70.100">
    <property type="match status" value="1"/>
</dbReference>
<dbReference type="InterPro" id="IPR017969">
    <property type="entry name" value="Heavy-metal-associated_CS"/>
</dbReference>
<dbReference type="PROSITE" id="PS50846">
    <property type="entry name" value="HMA_2"/>
    <property type="match status" value="1"/>
</dbReference>
<evidence type="ECO:0000259" key="2">
    <source>
        <dbReference type="PROSITE" id="PS50846"/>
    </source>
</evidence>
<protein>
    <submittedName>
        <fullName evidence="3">Heavy-metal-associated domain-containing protein</fullName>
    </submittedName>
</protein>
<sequence length="70" mass="7514">MQTVTLHIEGMTCGGCVKSVTRVLTEQAGVQKAEVSLENKQAVITFDESAVSVSQLKEVIEDAGYDVVDQ</sequence>
<evidence type="ECO:0000313" key="3">
    <source>
        <dbReference type="EMBL" id="NEN75977.1"/>
    </source>
</evidence>
<dbReference type="PROSITE" id="PS01047">
    <property type="entry name" value="HMA_1"/>
    <property type="match status" value="1"/>
</dbReference>
<feature type="domain" description="HMA" evidence="2">
    <location>
        <begin position="2"/>
        <end position="68"/>
    </location>
</feature>
<dbReference type="RefSeq" id="WP_159991424.1">
    <property type="nucleotide sequence ID" value="NZ_CP047165.1"/>
</dbReference>
<dbReference type="PRINTS" id="PR00946">
    <property type="entry name" value="HGSCAVENGER"/>
</dbReference>
<evidence type="ECO:0000313" key="4">
    <source>
        <dbReference type="Proteomes" id="UP000477651"/>
    </source>
</evidence>
<dbReference type="PANTHER" id="PTHR46594">
    <property type="entry name" value="P-TYPE CATION-TRANSPORTING ATPASE"/>
    <property type="match status" value="1"/>
</dbReference>
<dbReference type="EMBL" id="JAAGYR010000011">
    <property type="protein sequence ID" value="NEN75977.1"/>
    <property type="molecule type" value="Genomic_DNA"/>
</dbReference>
<accession>A0A6L9Y7Z1</accession>
<dbReference type="Pfam" id="PF00403">
    <property type="entry name" value="HMA"/>
    <property type="match status" value="1"/>
</dbReference>
<comment type="caution">
    <text evidence="3">The sequence shown here is derived from an EMBL/GenBank/DDBJ whole genome shotgun (WGS) entry which is preliminary data.</text>
</comment>
<dbReference type="GO" id="GO:0046872">
    <property type="term" value="F:metal ion binding"/>
    <property type="evidence" value="ECO:0007669"/>
    <property type="project" value="UniProtKB-KW"/>
</dbReference>
<dbReference type="InterPro" id="IPR006121">
    <property type="entry name" value="HMA_dom"/>
</dbReference>
<dbReference type="InterPro" id="IPR036163">
    <property type="entry name" value="HMA_dom_sf"/>
</dbReference>
<dbReference type="PANTHER" id="PTHR46594:SF4">
    <property type="entry name" value="P-TYPE CATION-TRANSPORTING ATPASE"/>
    <property type="match status" value="1"/>
</dbReference>
<organism evidence="3 4">
    <name type="scientific">Pelistega ratti</name>
    <dbReference type="NCBI Taxonomy" id="2652177"/>
    <lineage>
        <taxon>Bacteria</taxon>
        <taxon>Pseudomonadati</taxon>
        <taxon>Pseudomonadota</taxon>
        <taxon>Betaproteobacteria</taxon>
        <taxon>Burkholderiales</taxon>
        <taxon>Alcaligenaceae</taxon>
        <taxon>Pelistega</taxon>
    </lineage>
</organism>
<evidence type="ECO:0000256" key="1">
    <source>
        <dbReference type="ARBA" id="ARBA00022723"/>
    </source>
</evidence>
<dbReference type="CDD" id="cd00371">
    <property type="entry name" value="HMA"/>
    <property type="match status" value="1"/>
</dbReference>
<dbReference type="AlphaFoldDB" id="A0A6L9Y7Z1"/>
<dbReference type="FunFam" id="3.30.70.100:FF:000001">
    <property type="entry name" value="ATPase copper transporting beta"/>
    <property type="match status" value="1"/>
</dbReference>
<proteinExistence type="predicted"/>
<keyword evidence="4" id="KW-1185">Reference proteome</keyword>
<dbReference type="InterPro" id="IPR001802">
    <property type="entry name" value="MerP/CopZ"/>
</dbReference>
<gene>
    <name evidence="3" type="ORF">F9B74_06525</name>
</gene>